<dbReference type="InterPro" id="IPR037208">
    <property type="entry name" value="Spo0E-like_sf"/>
</dbReference>
<sequence>MNNHLIELNEKIENLKSDLIKVGLQIGLSHPTTVALSQKLDIVIIELQKEQNRTACTKNFP</sequence>
<dbReference type="Proteomes" id="UP000181936">
    <property type="component" value="Chromosome"/>
</dbReference>
<proteinExistence type="predicted"/>
<dbReference type="Gene3D" id="4.10.280.10">
    <property type="entry name" value="Helix-loop-helix DNA-binding domain"/>
    <property type="match status" value="1"/>
</dbReference>
<organism evidence="1 2">
    <name type="scientific">Bacillus weihaiensis</name>
    <dbReference type="NCBI Taxonomy" id="1547283"/>
    <lineage>
        <taxon>Bacteria</taxon>
        <taxon>Bacillati</taxon>
        <taxon>Bacillota</taxon>
        <taxon>Bacilli</taxon>
        <taxon>Bacillales</taxon>
        <taxon>Bacillaceae</taxon>
        <taxon>Bacillus</taxon>
    </lineage>
</organism>
<evidence type="ECO:0000313" key="1">
    <source>
        <dbReference type="EMBL" id="APH05816.1"/>
    </source>
</evidence>
<dbReference type="KEGG" id="bwh:A9C19_14340"/>
<evidence type="ECO:0000313" key="2">
    <source>
        <dbReference type="Proteomes" id="UP000181936"/>
    </source>
</evidence>
<dbReference type="OrthoDB" id="2933402at2"/>
<accession>A0A1L3MU03</accession>
<dbReference type="Pfam" id="PF09388">
    <property type="entry name" value="SpoOE-like"/>
    <property type="match status" value="1"/>
</dbReference>
<reference evidence="1 2" key="1">
    <citation type="journal article" date="2016" name="Sci. Rep.">
        <title>Complete genome sequence and transcriptomic analysis of a novel marine strain Bacillus weihaiensis reveals the mechanism of brown algae degradation.</title>
        <authorList>
            <person name="Zhu Y."/>
            <person name="Chen P."/>
            <person name="Bao Y."/>
            <person name="Men Y."/>
            <person name="Zeng Y."/>
            <person name="Yang J."/>
            <person name="Sun J."/>
            <person name="Sun Y."/>
        </authorList>
    </citation>
    <scope>NUCLEOTIDE SEQUENCE [LARGE SCALE GENOMIC DNA]</scope>
    <source>
        <strain evidence="1 2">Alg07</strain>
    </source>
</reference>
<dbReference type="SUPFAM" id="SSF140500">
    <property type="entry name" value="BAS1536-like"/>
    <property type="match status" value="1"/>
</dbReference>
<dbReference type="InterPro" id="IPR018540">
    <property type="entry name" value="Spo0E-like"/>
</dbReference>
<dbReference type="InterPro" id="IPR036638">
    <property type="entry name" value="HLH_DNA-bd_sf"/>
</dbReference>
<keyword evidence="2" id="KW-1185">Reference proteome</keyword>
<dbReference type="GO" id="GO:0046983">
    <property type="term" value="F:protein dimerization activity"/>
    <property type="evidence" value="ECO:0007669"/>
    <property type="project" value="InterPro"/>
</dbReference>
<dbReference type="RefSeq" id="WP_072580609.1">
    <property type="nucleotide sequence ID" value="NZ_CP016020.1"/>
</dbReference>
<protein>
    <recommendedName>
        <fullName evidence="3">Spo0E family sporulation regulatory protein-aspartic acid phosphatase</fullName>
    </recommendedName>
</protein>
<dbReference type="GO" id="GO:0043937">
    <property type="term" value="P:regulation of sporulation"/>
    <property type="evidence" value="ECO:0007669"/>
    <property type="project" value="InterPro"/>
</dbReference>
<evidence type="ECO:0008006" key="3">
    <source>
        <dbReference type="Google" id="ProtNLM"/>
    </source>
</evidence>
<gene>
    <name evidence="1" type="ORF">A9C19_14340</name>
</gene>
<dbReference type="EMBL" id="CP016020">
    <property type="protein sequence ID" value="APH05816.1"/>
    <property type="molecule type" value="Genomic_DNA"/>
</dbReference>
<name>A0A1L3MU03_9BACI</name>
<dbReference type="AlphaFoldDB" id="A0A1L3MU03"/>